<sequence>MRTMKKILFNKMSKKIAHSLGETSIRISEKAMNKSCFCGVYETKIPIELLKNSNQK</sequence>
<dbReference type="EMBL" id="JAHXPT010000017">
    <property type="protein sequence ID" value="MBW6411636.1"/>
    <property type="molecule type" value="Genomic_DNA"/>
</dbReference>
<comment type="caution">
    <text evidence="1">The sequence shown here is derived from an EMBL/GenBank/DDBJ whole genome shotgun (WGS) entry which is preliminary data.</text>
</comment>
<gene>
    <name evidence="1" type="ORF">KYD98_16265</name>
</gene>
<accession>A0ABS7ASK1</accession>
<dbReference type="NCBIfam" id="TIGR04223">
    <property type="entry name" value="quorum_AgrD"/>
    <property type="match status" value="1"/>
</dbReference>
<dbReference type="InterPro" id="IPR009229">
    <property type="entry name" value="AgrD"/>
</dbReference>
<dbReference type="Proteomes" id="UP001519921">
    <property type="component" value="Unassembled WGS sequence"/>
</dbReference>
<proteinExistence type="predicted"/>
<organism evidence="1 2">
    <name type="scientific">Clostridium weizhouense</name>
    <dbReference type="NCBI Taxonomy" id="2859781"/>
    <lineage>
        <taxon>Bacteria</taxon>
        <taxon>Bacillati</taxon>
        <taxon>Bacillota</taxon>
        <taxon>Clostridia</taxon>
        <taxon>Eubacteriales</taxon>
        <taxon>Clostridiaceae</taxon>
        <taxon>Clostridium</taxon>
    </lineage>
</organism>
<evidence type="ECO:0000313" key="1">
    <source>
        <dbReference type="EMBL" id="MBW6411636.1"/>
    </source>
</evidence>
<name>A0ABS7ASK1_9CLOT</name>
<reference evidence="1 2" key="1">
    <citation type="submission" date="2021-07" db="EMBL/GenBank/DDBJ databases">
        <title>Clostridium weizhouense sp. nov., an anaerobic bacterium isolated from activated sludge of Petroleum wastewater.</title>
        <authorList>
            <person name="Li Q."/>
        </authorList>
    </citation>
    <scope>NUCLEOTIDE SEQUENCE [LARGE SCALE GENOMIC DNA]</scope>
    <source>
        <strain evidence="1 2">YB-6</strain>
    </source>
</reference>
<evidence type="ECO:0000313" key="2">
    <source>
        <dbReference type="Proteomes" id="UP001519921"/>
    </source>
</evidence>
<dbReference type="RefSeq" id="WP_219781103.1">
    <property type="nucleotide sequence ID" value="NZ_JAHXPT010000017.1"/>
</dbReference>
<keyword evidence="2" id="KW-1185">Reference proteome</keyword>
<protein>
    <submittedName>
        <fullName evidence="1">Cyclic lactone autoinducer peptide</fullName>
    </submittedName>
</protein>